<proteinExistence type="predicted"/>
<dbReference type="InterPro" id="IPR036312">
    <property type="entry name" value="Bifun_inhib/LTP/seed_sf"/>
</dbReference>
<evidence type="ECO:0000313" key="3">
    <source>
        <dbReference type="EMBL" id="RZB49939.1"/>
    </source>
</evidence>
<dbReference type="PANTHER" id="PTHR46238">
    <property type="entry name" value="REVERSE TRANSCRIPTASE DOMAIN-CONTAINING PROTEIN"/>
    <property type="match status" value="1"/>
</dbReference>
<dbReference type="InterPro" id="IPR043502">
    <property type="entry name" value="DNA/RNA_pol_sf"/>
</dbReference>
<dbReference type="InterPro" id="IPR043128">
    <property type="entry name" value="Rev_trsase/Diguanyl_cyclase"/>
</dbReference>
<dbReference type="CDD" id="cd01650">
    <property type="entry name" value="RT_nLTR_like"/>
    <property type="match status" value="1"/>
</dbReference>
<dbReference type="Gene3D" id="3.30.70.270">
    <property type="match status" value="1"/>
</dbReference>
<dbReference type="Pfam" id="PF14368">
    <property type="entry name" value="LTP_2"/>
    <property type="match status" value="1"/>
</dbReference>
<protein>
    <submittedName>
        <fullName evidence="3">Protein YLS3</fullName>
    </submittedName>
</protein>
<comment type="caution">
    <text evidence="3">The sequence shown here is derived from an EMBL/GenBank/DDBJ whole genome shotgun (WGS) entry which is preliminary data.</text>
</comment>
<reference evidence="3 4" key="1">
    <citation type="submission" date="2018-09" db="EMBL/GenBank/DDBJ databases">
        <title>A high-quality reference genome of wild soybean provides a powerful tool to mine soybean genomes.</title>
        <authorList>
            <person name="Xie M."/>
            <person name="Chung C.Y.L."/>
            <person name="Li M.-W."/>
            <person name="Wong F.-L."/>
            <person name="Chan T.-F."/>
            <person name="Lam H.-M."/>
        </authorList>
    </citation>
    <scope>NUCLEOTIDE SEQUENCE [LARGE SCALE GENOMIC DNA]</scope>
    <source>
        <strain evidence="4">cv. W05</strain>
        <tissue evidence="3">Hypocotyl of etiolated seedlings</tissue>
    </source>
</reference>
<dbReference type="PROSITE" id="PS50878">
    <property type="entry name" value="RT_POL"/>
    <property type="match status" value="1"/>
</dbReference>
<dbReference type="Proteomes" id="UP000289340">
    <property type="component" value="Chromosome 18"/>
</dbReference>
<dbReference type="EMBL" id="QZWG01000018">
    <property type="protein sequence ID" value="RZB49939.1"/>
    <property type="molecule type" value="Genomic_DNA"/>
</dbReference>
<dbReference type="Gene3D" id="1.10.110.10">
    <property type="entry name" value="Plant lipid-transfer and hydrophobic proteins"/>
    <property type="match status" value="1"/>
</dbReference>
<name>A0A445FM01_GLYSO</name>
<feature type="region of interest" description="Disordered" evidence="1">
    <location>
        <begin position="460"/>
        <end position="492"/>
    </location>
</feature>
<organism evidence="3 4">
    <name type="scientific">Glycine soja</name>
    <name type="common">Wild soybean</name>
    <dbReference type="NCBI Taxonomy" id="3848"/>
    <lineage>
        <taxon>Eukaryota</taxon>
        <taxon>Viridiplantae</taxon>
        <taxon>Streptophyta</taxon>
        <taxon>Embryophyta</taxon>
        <taxon>Tracheophyta</taxon>
        <taxon>Spermatophyta</taxon>
        <taxon>Magnoliopsida</taxon>
        <taxon>eudicotyledons</taxon>
        <taxon>Gunneridae</taxon>
        <taxon>Pentapetalae</taxon>
        <taxon>rosids</taxon>
        <taxon>fabids</taxon>
        <taxon>Fabales</taxon>
        <taxon>Fabaceae</taxon>
        <taxon>Papilionoideae</taxon>
        <taxon>50 kb inversion clade</taxon>
        <taxon>NPAAA clade</taxon>
        <taxon>indigoferoid/millettioid clade</taxon>
        <taxon>Phaseoleae</taxon>
        <taxon>Glycine</taxon>
        <taxon>Glycine subgen. Soja</taxon>
    </lineage>
</organism>
<dbReference type="SUPFAM" id="SSF56672">
    <property type="entry name" value="DNA/RNA polymerases"/>
    <property type="match status" value="1"/>
</dbReference>
<dbReference type="InterPro" id="IPR000477">
    <property type="entry name" value="RT_dom"/>
</dbReference>
<evidence type="ECO:0000256" key="1">
    <source>
        <dbReference type="SAM" id="MobiDB-lite"/>
    </source>
</evidence>
<keyword evidence="4" id="KW-1185">Reference proteome</keyword>
<accession>A0A445FM01</accession>
<evidence type="ECO:0000313" key="4">
    <source>
        <dbReference type="Proteomes" id="UP000289340"/>
    </source>
</evidence>
<dbReference type="PANTHER" id="PTHR46238:SF8">
    <property type="entry name" value="ENDONUCLEASE_EXONUCLEASE_PHOSPHATASE DOMAIN-CONTAINING PROTEIN"/>
    <property type="match status" value="1"/>
</dbReference>
<dbReference type="InterPro" id="IPR016140">
    <property type="entry name" value="Bifunc_inhib/LTP/seed_store"/>
</dbReference>
<sequence length="492" mass="56443">MKLWERVIERRLRKETQVTENQFGFMPGRSTMEAIYLLRRVMEQYRMAQQDLHLIFIDLEKAYDRVPREILWKALEKKGVRVAYIRAIQDMYDRVSTSVRTQGGESDDFPITIGLHQGSTLSPYLFTLILDVLTEQIQEIVPRCMLFADDIVLLGESREELNERLETWRRALETHGFRLSRSKSEYMECKFNKRRRVSNSEVKIGDHIIPQVTWFKYLGSVIQDDGEIEGDVNHRIQAGWMKWRKASGVLCDAKVPIKLKGKFYRTAVRPAILYGTECWAVKSQHENKVGVAEMRMLRWMCGKTRQDKIRNEAIRERVGVTPIVEKMVENRLRWFGHVERRPVDSVVRRVDQMERRQTIREQQQKVEGSHVNVNVTSCGIAAKTPTIDCCSGLKMVLEKSKKCICILIKDRDDPNLGIKINATLAIQLPTACHAPANNITQCVDLLHLVPNSPDAKVFEGFQKSSKTNSSSSTSVSSGAEKGSTTGNKDKGK</sequence>
<dbReference type="Pfam" id="PF00078">
    <property type="entry name" value="RVT_1"/>
    <property type="match status" value="1"/>
</dbReference>
<dbReference type="CDD" id="cd00010">
    <property type="entry name" value="AAI_LTSS"/>
    <property type="match status" value="1"/>
</dbReference>
<dbReference type="AlphaFoldDB" id="A0A445FM01"/>
<feature type="compositionally biased region" description="Low complexity" evidence="1">
    <location>
        <begin position="463"/>
        <end position="477"/>
    </location>
</feature>
<evidence type="ECO:0000259" key="2">
    <source>
        <dbReference type="PROSITE" id="PS50878"/>
    </source>
</evidence>
<feature type="domain" description="Reverse transcriptase" evidence="2">
    <location>
        <begin position="1"/>
        <end position="222"/>
    </location>
</feature>
<dbReference type="SUPFAM" id="SSF47699">
    <property type="entry name" value="Bifunctional inhibitor/lipid-transfer protein/seed storage 2S albumin"/>
    <property type="match status" value="1"/>
</dbReference>
<gene>
    <name evidence="3" type="ORF">D0Y65_047078</name>
</gene>